<dbReference type="Pfam" id="PF00067">
    <property type="entry name" value="p450"/>
    <property type="match status" value="1"/>
</dbReference>
<dbReference type="Gene3D" id="1.10.630.10">
    <property type="entry name" value="Cytochrome P450"/>
    <property type="match status" value="2"/>
</dbReference>
<dbReference type="SUPFAM" id="SSF48264">
    <property type="entry name" value="Cytochrome P450"/>
    <property type="match status" value="2"/>
</dbReference>
<comment type="subcellular location">
    <subcellularLocation>
        <location evidence="3">Endoplasmic reticulum membrane</location>
        <topology evidence="3">Peripheral membrane protein</topology>
    </subcellularLocation>
    <subcellularLocation>
        <location evidence="2">Microsome membrane</location>
        <topology evidence="2">Peripheral membrane protein</topology>
    </subcellularLocation>
</comment>
<dbReference type="InterPro" id="IPR050476">
    <property type="entry name" value="Insect_CytP450_Detox"/>
</dbReference>
<dbReference type="GO" id="GO:0016705">
    <property type="term" value="F:oxidoreductase activity, acting on paired donors, with incorporation or reduction of molecular oxygen"/>
    <property type="evidence" value="ECO:0007669"/>
    <property type="project" value="InterPro"/>
</dbReference>
<comment type="caution">
    <text evidence="16">The sequence shown here is derived from an EMBL/GenBank/DDBJ whole genome shotgun (WGS) entry which is preliminary data.</text>
</comment>
<evidence type="ECO:0000256" key="11">
    <source>
        <dbReference type="ARBA" id="ARBA00023033"/>
    </source>
</evidence>
<gene>
    <name evidence="16" type="ORF">HPB52_003826</name>
</gene>
<keyword evidence="11 14" id="KW-0503">Monooxygenase</keyword>
<dbReference type="VEuPathDB" id="VectorBase:RSAN_055923"/>
<dbReference type="GO" id="GO:0005506">
    <property type="term" value="F:iron ion binding"/>
    <property type="evidence" value="ECO:0007669"/>
    <property type="project" value="InterPro"/>
</dbReference>
<evidence type="ECO:0000256" key="12">
    <source>
        <dbReference type="ARBA" id="ARBA00023136"/>
    </source>
</evidence>
<evidence type="ECO:0000256" key="14">
    <source>
        <dbReference type="RuleBase" id="RU000461"/>
    </source>
</evidence>
<dbReference type="AlphaFoldDB" id="A0A9D4Q4H6"/>
<feature type="binding site" description="axial binding residue" evidence="13">
    <location>
        <position position="77"/>
    </location>
    <ligand>
        <name>heme</name>
        <dbReference type="ChEBI" id="CHEBI:30413"/>
    </ligand>
    <ligandPart>
        <name>Fe</name>
        <dbReference type="ChEBI" id="CHEBI:18248"/>
    </ligandPart>
</feature>
<organism evidence="16 17">
    <name type="scientific">Rhipicephalus sanguineus</name>
    <name type="common">Brown dog tick</name>
    <name type="synonym">Ixodes sanguineus</name>
    <dbReference type="NCBI Taxonomy" id="34632"/>
    <lineage>
        <taxon>Eukaryota</taxon>
        <taxon>Metazoa</taxon>
        <taxon>Ecdysozoa</taxon>
        <taxon>Arthropoda</taxon>
        <taxon>Chelicerata</taxon>
        <taxon>Arachnida</taxon>
        <taxon>Acari</taxon>
        <taxon>Parasitiformes</taxon>
        <taxon>Ixodida</taxon>
        <taxon>Ixodoidea</taxon>
        <taxon>Ixodidae</taxon>
        <taxon>Rhipicephalinae</taxon>
        <taxon>Rhipicephalus</taxon>
        <taxon>Rhipicephalus</taxon>
    </lineage>
</organism>
<evidence type="ECO:0000256" key="2">
    <source>
        <dbReference type="ARBA" id="ARBA00004174"/>
    </source>
</evidence>
<dbReference type="GO" id="GO:0005789">
    <property type="term" value="C:endoplasmic reticulum membrane"/>
    <property type="evidence" value="ECO:0007669"/>
    <property type="project" value="UniProtKB-SubCell"/>
</dbReference>
<dbReference type="InterPro" id="IPR017972">
    <property type="entry name" value="Cyt_P450_CS"/>
</dbReference>
<evidence type="ECO:0000256" key="3">
    <source>
        <dbReference type="ARBA" id="ARBA00004406"/>
    </source>
</evidence>
<evidence type="ECO:0000256" key="10">
    <source>
        <dbReference type="ARBA" id="ARBA00023004"/>
    </source>
</evidence>
<evidence type="ECO:0000256" key="5">
    <source>
        <dbReference type="ARBA" id="ARBA00022617"/>
    </source>
</evidence>
<evidence type="ECO:0000313" key="16">
    <source>
        <dbReference type="EMBL" id="KAH7967911.1"/>
    </source>
</evidence>
<keyword evidence="5 13" id="KW-0349">Heme</keyword>
<feature type="region of interest" description="Disordered" evidence="15">
    <location>
        <begin position="132"/>
        <end position="154"/>
    </location>
</feature>
<name>A0A9D4Q4H6_RHISA</name>
<evidence type="ECO:0000256" key="13">
    <source>
        <dbReference type="PIRSR" id="PIRSR602401-1"/>
    </source>
</evidence>
<keyword evidence="17" id="KW-1185">Reference proteome</keyword>
<keyword evidence="6 13" id="KW-0479">Metal-binding</keyword>
<proteinExistence type="inferred from homology"/>
<dbReference type="GO" id="GO:0020037">
    <property type="term" value="F:heme binding"/>
    <property type="evidence" value="ECO:0007669"/>
    <property type="project" value="InterPro"/>
</dbReference>
<keyword evidence="8" id="KW-0492">Microsome</keyword>
<keyword evidence="10 13" id="KW-0408">Iron</keyword>
<evidence type="ECO:0000256" key="4">
    <source>
        <dbReference type="ARBA" id="ARBA00010617"/>
    </source>
</evidence>
<dbReference type="InterPro" id="IPR036396">
    <property type="entry name" value="Cyt_P450_sf"/>
</dbReference>
<dbReference type="EMBL" id="JABSTV010001248">
    <property type="protein sequence ID" value="KAH7967911.1"/>
    <property type="molecule type" value="Genomic_DNA"/>
</dbReference>
<evidence type="ECO:0000256" key="9">
    <source>
        <dbReference type="ARBA" id="ARBA00023002"/>
    </source>
</evidence>
<keyword evidence="7" id="KW-0256">Endoplasmic reticulum</keyword>
<accession>A0A9D4Q4H6</accession>
<dbReference type="Proteomes" id="UP000821837">
    <property type="component" value="Unassembled WGS sequence"/>
</dbReference>
<reference evidence="16" key="1">
    <citation type="journal article" date="2020" name="Cell">
        <title>Large-Scale Comparative Analyses of Tick Genomes Elucidate Their Genetic Diversity and Vector Capacities.</title>
        <authorList>
            <consortium name="Tick Genome and Microbiome Consortium (TIGMIC)"/>
            <person name="Jia N."/>
            <person name="Wang J."/>
            <person name="Shi W."/>
            <person name="Du L."/>
            <person name="Sun Y."/>
            <person name="Zhan W."/>
            <person name="Jiang J.F."/>
            <person name="Wang Q."/>
            <person name="Zhang B."/>
            <person name="Ji P."/>
            <person name="Bell-Sakyi L."/>
            <person name="Cui X.M."/>
            <person name="Yuan T.T."/>
            <person name="Jiang B.G."/>
            <person name="Yang W.F."/>
            <person name="Lam T.T."/>
            <person name="Chang Q.C."/>
            <person name="Ding S.J."/>
            <person name="Wang X.J."/>
            <person name="Zhu J.G."/>
            <person name="Ruan X.D."/>
            <person name="Zhao L."/>
            <person name="Wei J.T."/>
            <person name="Ye R.Z."/>
            <person name="Que T.C."/>
            <person name="Du C.H."/>
            <person name="Zhou Y.H."/>
            <person name="Cheng J.X."/>
            <person name="Dai P.F."/>
            <person name="Guo W.B."/>
            <person name="Han X.H."/>
            <person name="Huang E.J."/>
            <person name="Li L.F."/>
            <person name="Wei W."/>
            <person name="Gao Y.C."/>
            <person name="Liu J.Z."/>
            <person name="Shao H.Z."/>
            <person name="Wang X."/>
            <person name="Wang C.C."/>
            <person name="Yang T.C."/>
            <person name="Huo Q.B."/>
            <person name="Li W."/>
            <person name="Chen H.Y."/>
            <person name="Chen S.E."/>
            <person name="Zhou L.G."/>
            <person name="Ni X.B."/>
            <person name="Tian J.H."/>
            <person name="Sheng Y."/>
            <person name="Liu T."/>
            <person name="Pan Y.S."/>
            <person name="Xia L.Y."/>
            <person name="Li J."/>
            <person name="Zhao F."/>
            <person name="Cao W.C."/>
        </authorList>
    </citation>
    <scope>NUCLEOTIDE SEQUENCE</scope>
    <source>
        <strain evidence="16">Rsan-2018</strain>
    </source>
</reference>
<evidence type="ECO:0000256" key="7">
    <source>
        <dbReference type="ARBA" id="ARBA00022824"/>
    </source>
</evidence>
<sequence>MPFLARFVSRKAVNDFEYKGVHYKAGTGFMSPTLHIHRDVRYWPDRLNFNPERFAPENEGSYHKVAYQAFGVGPRNCIGMRMAYMALNLTIARLVQRFHLELGPSQGEHHYKVIGKWLEKYGDTFGREIHPEVPLSTGGLDPESWPEERRQDLGPSQPELIEATYLRVYWEQLKCPGLVGPITFVSGTRHHGHATPAIAAPESPTPSALDSLMMADLKKGADIYLDIAGEHADMGREVNVFELYQRLTMDYVGRAAFGFDYSFQRGPENAFAAATKVILRSAMKGPFHIICRK</sequence>
<comment type="cofactor">
    <cofactor evidence="1 13">
        <name>heme</name>
        <dbReference type="ChEBI" id="CHEBI:30413"/>
    </cofactor>
</comment>
<dbReference type="GO" id="GO:0004497">
    <property type="term" value="F:monooxygenase activity"/>
    <property type="evidence" value="ECO:0007669"/>
    <property type="project" value="UniProtKB-KW"/>
</dbReference>
<keyword evidence="12" id="KW-0472">Membrane</keyword>
<evidence type="ECO:0000256" key="6">
    <source>
        <dbReference type="ARBA" id="ARBA00022723"/>
    </source>
</evidence>
<evidence type="ECO:0000256" key="8">
    <source>
        <dbReference type="ARBA" id="ARBA00022848"/>
    </source>
</evidence>
<dbReference type="InterPro" id="IPR002401">
    <property type="entry name" value="Cyt_P450_E_grp-I"/>
</dbReference>
<dbReference type="PANTHER" id="PTHR24292:SF102">
    <property type="entry name" value="CYTOCHROME P450 FAMILY-RELATED"/>
    <property type="match status" value="1"/>
</dbReference>
<dbReference type="PROSITE" id="PS00086">
    <property type="entry name" value="CYTOCHROME_P450"/>
    <property type="match status" value="1"/>
</dbReference>
<dbReference type="InterPro" id="IPR001128">
    <property type="entry name" value="Cyt_P450"/>
</dbReference>
<reference evidence="16" key="2">
    <citation type="submission" date="2021-09" db="EMBL/GenBank/DDBJ databases">
        <authorList>
            <person name="Jia N."/>
            <person name="Wang J."/>
            <person name="Shi W."/>
            <person name="Du L."/>
            <person name="Sun Y."/>
            <person name="Zhan W."/>
            <person name="Jiang J."/>
            <person name="Wang Q."/>
            <person name="Zhang B."/>
            <person name="Ji P."/>
            <person name="Sakyi L.B."/>
            <person name="Cui X."/>
            <person name="Yuan T."/>
            <person name="Jiang B."/>
            <person name="Yang W."/>
            <person name="Lam T.T.-Y."/>
            <person name="Chang Q."/>
            <person name="Ding S."/>
            <person name="Wang X."/>
            <person name="Zhu J."/>
            <person name="Ruan X."/>
            <person name="Zhao L."/>
            <person name="Wei J."/>
            <person name="Que T."/>
            <person name="Du C."/>
            <person name="Cheng J."/>
            <person name="Dai P."/>
            <person name="Han X."/>
            <person name="Huang E."/>
            <person name="Gao Y."/>
            <person name="Liu J."/>
            <person name="Shao H."/>
            <person name="Ye R."/>
            <person name="Li L."/>
            <person name="Wei W."/>
            <person name="Wang X."/>
            <person name="Wang C."/>
            <person name="Huo Q."/>
            <person name="Li W."/>
            <person name="Guo W."/>
            <person name="Chen H."/>
            <person name="Chen S."/>
            <person name="Zhou L."/>
            <person name="Zhou L."/>
            <person name="Ni X."/>
            <person name="Tian J."/>
            <person name="Zhou Y."/>
            <person name="Sheng Y."/>
            <person name="Liu T."/>
            <person name="Pan Y."/>
            <person name="Xia L."/>
            <person name="Li J."/>
            <person name="Zhao F."/>
            <person name="Cao W."/>
        </authorList>
    </citation>
    <scope>NUCLEOTIDE SEQUENCE</scope>
    <source>
        <strain evidence="16">Rsan-2018</strain>
        <tissue evidence="16">Larvae</tissue>
    </source>
</reference>
<evidence type="ECO:0000256" key="15">
    <source>
        <dbReference type="SAM" id="MobiDB-lite"/>
    </source>
</evidence>
<evidence type="ECO:0008006" key="18">
    <source>
        <dbReference type="Google" id="ProtNLM"/>
    </source>
</evidence>
<protein>
    <recommendedName>
        <fullName evidence="18">Cytochrome P450</fullName>
    </recommendedName>
</protein>
<keyword evidence="9 14" id="KW-0560">Oxidoreductase</keyword>
<comment type="similarity">
    <text evidence="4 14">Belongs to the cytochrome P450 family.</text>
</comment>
<evidence type="ECO:0000256" key="1">
    <source>
        <dbReference type="ARBA" id="ARBA00001971"/>
    </source>
</evidence>
<dbReference type="PANTHER" id="PTHR24292">
    <property type="entry name" value="CYTOCHROME P450"/>
    <property type="match status" value="1"/>
</dbReference>
<evidence type="ECO:0000313" key="17">
    <source>
        <dbReference type="Proteomes" id="UP000821837"/>
    </source>
</evidence>
<dbReference type="PRINTS" id="PR00463">
    <property type="entry name" value="EP450I"/>
</dbReference>
<dbReference type="VEuPathDB" id="VectorBase:RSAN_026005"/>